<reference evidence="1 2" key="1">
    <citation type="submission" date="2011-07" db="EMBL/GenBank/DDBJ databases">
        <title>The Genome Sequence of Prevotella oulorum F0390.</title>
        <authorList>
            <consortium name="The Broad Institute Genome Sequencing Platform"/>
            <consortium name="The Broad Institute Genome Sequencing Center for Infectious Disease"/>
            <person name="Earl A."/>
            <person name="Ward D."/>
            <person name="Feldgarden M."/>
            <person name="Gevers D."/>
            <person name="Izard J."/>
            <person name="Ganesan A."/>
            <person name="Baranova O.V."/>
            <person name="Blanton J.M."/>
            <person name="Tanner A.C."/>
            <person name="Dewhirst F.E."/>
            <person name="Young S.K."/>
            <person name="Zeng Q."/>
            <person name="Gargeya S."/>
            <person name="Fitzgerald M."/>
            <person name="Haas B."/>
            <person name="Abouelleil A."/>
            <person name="Alvarado L."/>
            <person name="Arachchi H.M."/>
            <person name="Berlin A."/>
            <person name="Brown A."/>
            <person name="Chapman S.B."/>
            <person name="Chen Z."/>
            <person name="Dunbar C."/>
            <person name="Freedman E."/>
            <person name="Gearin G."/>
            <person name="Gellesch M."/>
            <person name="Goldberg J."/>
            <person name="Griggs A."/>
            <person name="Gujja S."/>
            <person name="Heiman D."/>
            <person name="Howarth C."/>
            <person name="Larson L."/>
            <person name="Lui A."/>
            <person name="MacDonald P.J.P."/>
            <person name="Mehta T."/>
            <person name="Montmayeur A."/>
            <person name="Murphy C."/>
            <person name="Neiman D."/>
            <person name="Pearson M."/>
            <person name="Priest M."/>
            <person name="Roberts A."/>
            <person name="Saif S."/>
            <person name="Shea T."/>
            <person name="Shenoy N."/>
            <person name="Sisk P."/>
            <person name="Stolte C."/>
            <person name="Sykes S."/>
            <person name="Wortman J."/>
            <person name="Nusbaum C."/>
            <person name="Birren B."/>
        </authorList>
    </citation>
    <scope>NUCLEOTIDE SEQUENCE [LARGE SCALE GENOMIC DNA]</scope>
    <source>
        <strain evidence="1 2">F0390</strain>
    </source>
</reference>
<evidence type="ECO:0000313" key="2">
    <source>
        <dbReference type="Proteomes" id="UP000005141"/>
    </source>
</evidence>
<name>G1WEH2_9BACT</name>
<gene>
    <name evidence="1" type="ORF">HMPREF9431_02223</name>
</gene>
<dbReference type="AlphaFoldDB" id="G1WEH2"/>
<proteinExistence type="predicted"/>
<dbReference type="EMBL" id="ADGI01000062">
    <property type="protein sequence ID" value="EGV29471.1"/>
    <property type="molecule type" value="Genomic_DNA"/>
</dbReference>
<keyword evidence="2" id="KW-1185">Reference proteome</keyword>
<dbReference type="HOGENOM" id="CLU_217267_0_0_10"/>
<accession>G1WEH2</accession>
<evidence type="ECO:0000313" key="1">
    <source>
        <dbReference type="EMBL" id="EGV29471.1"/>
    </source>
</evidence>
<sequence length="39" mass="4466">MQMENNFSSSVSFNINYLVDSNNCINTHTHTHTHILTTV</sequence>
<protein>
    <submittedName>
        <fullName evidence="1">Uncharacterized protein</fullName>
    </submittedName>
</protein>
<organism evidence="1 2">
    <name type="scientific">Segatella oulorum F0390</name>
    <dbReference type="NCBI Taxonomy" id="702438"/>
    <lineage>
        <taxon>Bacteria</taxon>
        <taxon>Pseudomonadati</taxon>
        <taxon>Bacteroidota</taxon>
        <taxon>Bacteroidia</taxon>
        <taxon>Bacteroidales</taxon>
        <taxon>Prevotellaceae</taxon>
        <taxon>Segatella</taxon>
    </lineage>
</organism>
<comment type="caution">
    <text evidence="1">The sequence shown here is derived from an EMBL/GenBank/DDBJ whole genome shotgun (WGS) entry which is preliminary data.</text>
</comment>
<dbReference type="Proteomes" id="UP000005141">
    <property type="component" value="Unassembled WGS sequence"/>
</dbReference>